<evidence type="ECO:0000313" key="5">
    <source>
        <dbReference type="EMBL" id="MRN53236.1"/>
    </source>
</evidence>
<feature type="compositionally biased region" description="Polar residues" evidence="3">
    <location>
        <begin position="1"/>
        <end position="12"/>
    </location>
</feature>
<dbReference type="Pfam" id="PF00881">
    <property type="entry name" value="Nitroreductase"/>
    <property type="match status" value="1"/>
</dbReference>
<dbReference type="PANTHER" id="PTHR43673:SF10">
    <property type="entry name" value="NADH DEHYDROGENASE_NAD(P)H NITROREDUCTASE XCC3605-RELATED"/>
    <property type="match status" value="1"/>
</dbReference>
<organism evidence="5 6">
    <name type="scientific">Paenibacillus monticola</name>
    <dbReference type="NCBI Taxonomy" id="2666075"/>
    <lineage>
        <taxon>Bacteria</taxon>
        <taxon>Bacillati</taxon>
        <taxon>Bacillota</taxon>
        <taxon>Bacilli</taxon>
        <taxon>Bacillales</taxon>
        <taxon>Paenibacillaceae</taxon>
        <taxon>Paenibacillus</taxon>
    </lineage>
</organism>
<name>A0A7X2H452_9BACL</name>
<comment type="caution">
    <text evidence="5">The sequence shown here is derived from an EMBL/GenBank/DDBJ whole genome shotgun (WGS) entry which is preliminary data.</text>
</comment>
<reference evidence="5 6" key="1">
    <citation type="submission" date="2019-11" db="EMBL/GenBank/DDBJ databases">
        <title>Paenibacillus monticola sp. nov., a novel PGPR strain isolated from mountain sample in China.</title>
        <authorList>
            <person name="Zhao Q."/>
            <person name="Li H.-P."/>
            <person name="Zhang J.-L."/>
        </authorList>
    </citation>
    <scope>NUCLEOTIDE SEQUENCE [LARGE SCALE GENOMIC DNA]</scope>
    <source>
        <strain evidence="5 6">LC-T2</strain>
    </source>
</reference>
<gene>
    <name evidence="5" type="ORF">GJB61_09555</name>
</gene>
<dbReference type="PANTHER" id="PTHR43673">
    <property type="entry name" value="NAD(P)H NITROREDUCTASE YDGI-RELATED"/>
    <property type="match status" value="1"/>
</dbReference>
<proteinExistence type="inferred from homology"/>
<protein>
    <submittedName>
        <fullName evidence="5">Nitroreductase family protein</fullName>
    </submittedName>
</protein>
<accession>A0A7X2H452</accession>
<dbReference type="AlphaFoldDB" id="A0A7X2H452"/>
<evidence type="ECO:0000256" key="2">
    <source>
        <dbReference type="ARBA" id="ARBA00023002"/>
    </source>
</evidence>
<dbReference type="RefSeq" id="WP_154118283.1">
    <property type="nucleotide sequence ID" value="NZ_WJXB01000003.1"/>
</dbReference>
<comment type="similarity">
    <text evidence="1">Belongs to the nitroreductase family.</text>
</comment>
<keyword evidence="2" id="KW-0560">Oxidoreductase</keyword>
<dbReference type="Gene3D" id="3.40.109.10">
    <property type="entry name" value="NADH Oxidase"/>
    <property type="match status" value="1"/>
</dbReference>
<dbReference type="EMBL" id="WJXB01000003">
    <property type="protein sequence ID" value="MRN53236.1"/>
    <property type="molecule type" value="Genomic_DNA"/>
</dbReference>
<dbReference type="CDD" id="cd02137">
    <property type="entry name" value="MhqN-like"/>
    <property type="match status" value="1"/>
</dbReference>
<sequence length="228" mass="25061">MHTSHSYSSEQSGLRAETTPNPKAIFHDVLRGRRSVKSYDPSVKIDREEMSEILSEAGLAPSSFNLQPWRFVVIESPEAKETLLKLAPFNASQVTTSSAVVAIFGDLRFETRAEEIYGRAVEQGYMPQELKERQLGMMLPMLGGMPIQAKRESVMLDSGLAAMQLMLAAHARGYDTNPMGGFDKANIAAAFGLDPERYASVLIVSIGKSAAEGRASVRFSVDEITDWK</sequence>
<feature type="region of interest" description="Disordered" evidence="3">
    <location>
        <begin position="1"/>
        <end position="20"/>
    </location>
</feature>
<dbReference type="InterPro" id="IPR000415">
    <property type="entry name" value="Nitroreductase-like"/>
</dbReference>
<dbReference type="InterPro" id="IPR029479">
    <property type="entry name" value="Nitroreductase"/>
</dbReference>
<evidence type="ECO:0000256" key="1">
    <source>
        <dbReference type="ARBA" id="ARBA00007118"/>
    </source>
</evidence>
<keyword evidence="6" id="KW-1185">Reference proteome</keyword>
<evidence type="ECO:0000256" key="3">
    <source>
        <dbReference type="SAM" id="MobiDB-lite"/>
    </source>
</evidence>
<evidence type="ECO:0000313" key="6">
    <source>
        <dbReference type="Proteomes" id="UP000463051"/>
    </source>
</evidence>
<evidence type="ECO:0000259" key="4">
    <source>
        <dbReference type="Pfam" id="PF00881"/>
    </source>
</evidence>
<dbReference type="SUPFAM" id="SSF55469">
    <property type="entry name" value="FMN-dependent nitroreductase-like"/>
    <property type="match status" value="1"/>
</dbReference>
<dbReference type="GO" id="GO:0016491">
    <property type="term" value="F:oxidoreductase activity"/>
    <property type="evidence" value="ECO:0007669"/>
    <property type="project" value="UniProtKB-KW"/>
</dbReference>
<feature type="domain" description="Nitroreductase" evidence="4">
    <location>
        <begin position="30"/>
        <end position="208"/>
    </location>
</feature>
<dbReference type="Proteomes" id="UP000463051">
    <property type="component" value="Unassembled WGS sequence"/>
</dbReference>